<dbReference type="Proteomes" id="UP000190423">
    <property type="component" value="Unassembled WGS sequence"/>
</dbReference>
<dbReference type="STRING" id="261392.SAMN02745149_00068"/>
<reference evidence="4 5" key="1">
    <citation type="submission" date="2017-02" db="EMBL/GenBank/DDBJ databases">
        <authorList>
            <person name="Peterson S.W."/>
        </authorList>
    </citation>
    <scope>NUCLEOTIDE SEQUENCE [LARGE SCALE GENOMIC DNA]</scope>
    <source>
        <strain evidence="4 5">ATCC BAA-908</strain>
    </source>
</reference>
<dbReference type="Gene3D" id="3.40.630.30">
    <property type="match status" value="1"/>
</dbReference>
<dbReference type="CDD" id="cd04301">
    <property type="entry name" value="NAT_SF"/>
    <property type="match status" value="1"/>
</dbReference>
<feature type="domain" description="N-acetyltransferase" evidence="3">
    <location>
        <begin position="1"/>
        <end position="170"/>
    </location>
</feature>
<keyword evidence="1 4" id="KW-0808">Transferase</keyword>
<dbReference type="PANTHER" id="PTHR43420">
    <property type="entry name" value="ACETYLTRANSFERASE"/>
    <property type="match status" value="1"/>
</dbReference>
<evidence type="ECO:0000256" key="2">
    <source>
        <dbReference type="ARBA" id="ARBA00023315"/>
    </source>
</evidence>
<proteinExistence type="predicted"/>
<dbReference type="InterPro" id="IPR016181">
    <property type="entry name" value="Acyl_CoA_acyltransferase"/>
</dbReference>
<evidence type="ECO:0000256" key="1">
    <source>
        <dbReference type="ARBA" id="ARBA00022679"/>
    </source>
</evidence>
<dbReference type="InterPro" id="IPR050680">
    <property type="entry name" value="YpeA/RimI_acetyltransf"/>
</dbReference>
<dbReference type="SUPFAM" id="SSF55729">
    <property type="entry name" value="Acyl-CoA N-acyltransferases (Nat)"/>
    <property type="match status" value="1"/>
</dbReference>
<dbReference type="AlphaFoldDB" id="A0A1T4JHC0"/>
<dbReference type="Pfam" id="PF00583">
    <property type="entry name" value="Acetyltransf_1"/>
    <property type="match status" value="1"/>
</dbReference>
<dbReference type="RefSeq" id="WP_078931994.1">
    <property type="nucleotide sequence ID" value="NZ_FUWG01000002.1"/>
</dbReference>
<dbReference type="OrthoDB" id="8116556at2"/>
<gene>
    <name evidence="4" type="ORF">SAMN02745149_00068</name>
</gene>
<keyword evidence="2" id="KW-0012">Acyltransferase</keyword>
<dbReference type="GeneID" id="78315392"/>
<dbReference type="PROSITE" id="PS51186">
    <property type="entry name" value="GNAT"/>
    <property type="match status" value="1"/>
</dbReference>
<evidence type="ECO:0000259" key="3">
    <source>
        <dbReference type="PROSITE" id="PS51186"/>
    </source>
</evidence>
<keyword evidence="5" id="KW-1185">Reference proteome</keyword>
<evidence type="ECO:0000313" key="4">
    <source>
        <dbReference type="EMBL" id="SJZ29566.1"/>
    </source>
</evidence>
<sequence length="170" mass="19526">MNIELLTEKNFTPNSLDFYNRTQIVKRVYRRQNGEYALVDMPYIEDWTLERKRLEAQFLRSSECIAYLALENGTVAGFIGLKKKLYGSYMILNMMHVSADYRGKGIGRQLFARGKEEARKAGAEVLYISACSSEETIAFYKAMGAEITENPIREFADDEPYDLQMICSVV</sequence>
<dbReference type="GO" id="GO:0016747">
    <property type="term" value="F:acyltransferase activity, transferring groups other than amino-acyl groups"/>
    <property type="evidence" value="ECO:0007669"/>
    <property type="project" value="InterPro"/>
</dbReference>
<evidence type="ECO:0000313" key="5">
    <source>
        <dbReference type="Proteomes" id="UP000190423"/>
    </source>
</evidence>
<name>A0A1T4JHC0_TREPO</name>
<dbReference type="InterPro" id="IPR000182">
    <property type="entry name" value="GNAT_dom"/>
</dbReference>
<protein>
    <submittedName>
        <fullName evidence="4">Acetyltransferase (GNAT) domain-containing protein</fullName>
    </submittedName>
</protein>
<accession>A0A1T4JHC0</accession>
<organism evidence="4 5">
    <name type="scientific">Treponema porcinum</name>
    <dbReference type="NCBI Taxonomy" id="261392"/>
    <lineage>
        <taxon>Bacteria</taxon>
        <taxon>Pseudomonadati</taxon>
        <taxon>Spirochaetota</taxon>
        <taxon>Spirochaetia</taxon>
        <taxon>Spirochaetales</taxon>
        <taxon>Treponemataceae</taxon>
        <taxon>Treponema</taxon>
    </lineage>
</organism>
<dbReference type="EMBL" id="FUWG01000002">
    <property type="protein sequence ID" value="SJZ29566.1"/>
    <property type="molecule type" value="Genomic_DNA"/>
</dbReference>